<accession>A0ABS6UT62</accession>
<proteinExistence type="predicted"/>
<dbReference type="PANTHER" id="PTHR33231:SF1">
    <property type="entry name" value="30S RIBOSOMAL PROTEIN"/>
    <property type="match status" value="1"/>
</dbReference>
<protein>
    <submittedName>
        <fullName evidence="3">Sigma 54 modulation/S30EA ribosomal C-terminal domain-containing protein</fullName>
    </submittedName>
</protein>
<evidence type="ECO:0000256" key="1">
    <source>
        <dbReference type="SAM" id="MobiDB-lite"/>
    </source>
</evidence>
<gene>
    <name evidence="3" type="ORF">I4I81_12900</name>
</gene>
<dbReference type="PANTHER" id="PTHR33231">
    <property type="entry name" value="30S RIBOSOMAL PROTEIN"/>
    <property type="match status" value="1"/>
</dbReference>
<organism evidence="3 4">
    <name type="scientific">Pseudonocardia abyssalis</name>
    <dbReference type="NCBI Taxonomy" id="2792008"/>
    <lineage>
        <taxon>Bacteria</taxon>
        <taxon>Bacillati</taxon>
        <taxon>Actinomycetota</taxon>
        <taxon>Actinomycetes</taxon>
        <taxon>Pseudonocardiales</taxon>
        <taxon>Pseudonocardiaceae</taxon>
        <taxon>Pseudonocardia</taxon>
    </lineage>
</organism>
<dbReference type="Proteomes" id="UP000694287">
    <property type="component" value="Unassembled WGS sequence"/>
</dbReference>
<evidence type="ECO:0000313" key="3">
    <source>
        <dbReference type="EMBL" id="MBW0135146.1"/>
    </source>
</evidence>
<dbReference type="Pfam" id="PF16321">
    <property type="entry name" value="Ribosom_S30AE_C"/>
    <property type="match status" value="2"/>
</dbReference>
<evidence type="ECO:0000259" key="2">
    <source>
        <dbReference type="Pfam" id="PF16321"/>
    </source>
</evidence>
<sequence>MNRVDEPTVSEIVVEVRGSIADDLAAYARGEVADALTRTRRPVPRVHVRVLKHGDPARVEPVTAHANVDLDGRPLLVHAAAATPRAAVDLLVERLEHRLARLSRDRRPRRVRADEDAGPGPSEPEIVRHATSSPAPLSVDGAVAEMEDLGLDFHLFVEASTGQDAVVYRDGPTGLRLSRAGGGPDPVGSHDIAVTVSAQPAPLLDTAEAVERLRVTGLPFVFYLDGDHGRANVLYHRDDGDYGLIDPARR</sequence>
<comment type="caution">
    <text evidence="3">The sequence shown here is derived from an EMBL/GenBank/DDBJ whole genome shotgun (WGS) entry which is preliminary data.</text>
</comment>
<dbReference type="EMBL" id="JADQDK010000001">
    <property type="protein sequence ID" value="MBW0135146.1"/>
    <property type="molecule type" value="Genomic_DNA"/>
</dbReference>
<dbReference type="InterPro" id="IPR032528">
    <property type="entry name" value="Ribosom_S30AE_C"/>
</dbReference>
<feature type="domain" description="Sigma 54 modulation/S30EA ribosomal protein C-terminal" evidence="2">
    <location>
        <begin position="122"/>
        <end position="175"/>
    </location>
</feature>
<reference evidence="3 4" key="1">
    <citation type="submission" date="2020-11" db="EMBL/GenBank/DDBJ databases">
        <title>Pseudonocardia abyssalis sp. nov. and Pseudonocardia oceani sp. nov., description and phylogenomic analysis of two novel actinomycetes isolated from the deep Southern Ocean.</title>
        <authorList>
            <person name="Parra J."/>
        </authorList>
    </citation>
    <scope>NUCLEOTIDE SEQUENCE [LARGE SCALE GENOMIC DNA]</scope>
    <source>
        <strain evidence="3 4">KRD-168</strain>
    </source>
</reference>
<name>A0ABS6UT62_9PSEU</name>
<feature type="compositionally biased region" description="Basic and acidic residues" evidence="1">
    <location>
        <begin position="105"/>
        <end position="115"/>
    </location>
</feature>
<keyword evidence="4" id="KW-1185">Reference proteome</keyword>
<feature type="region of interest" description="Disordered" evidence="1">
    <location>
        <begin position="105"/>
        <end position="134"/>
    </location>
</feature>
<evidence type="ECO:0000313" key="4">
    <source>
        <dbReference type="Proteomes" id="UP000694287"/>
    </source>
</evidence>
<dbReference type="InterPro" id="IPR050574">
    <property type="entry name" value="HPF/YfiA_ribosome-assoc"/>
</dbReference>
<feature type="domain" description="Sigma 54 modulation/S30EA ribosomal protein C-terminal" evidence="2">
    <location>
        <begin position="201"/>
        <end position="244"/>
    </location>
</feature>
<dbReference type="RefSeq" id="WP_218616054.1">
    <property type="nucleotide sequence ID" value="NZ_JADQDK010000001.1"/>
</dbReference>